<dbReference type="GeneID" id="113515196"/>
<dbReference type="InterPro" id="IPR024607">
    <property type="entry name" value="Sulfatase_CS"/>
</dbReference>
<evidence type="ECO:0000313" key="9">
    <source>
        <dbReference type="RefSeq" id="XP_052751968.1"/>
    </source>
</evidence>
<evidence type="ECO:0000313" key="8">
    <source>
        <dbReference type="Proteomes" id="UP001652740"/>
    </source>
</evidence>
<organism evidence="8 9">
    <name type="scientific">Galleria mellonella</name>
    <name type="common">Greater wax moth</name>
    <dbReference type="NCBI Taxonomy" id="7137"/>
    <lineage>
        <taxon>Eukaryota</taxon>
        <taxon>Metazoa</taxon>
        <taxon>Ecdysozoa</taxon>
        <taxon>Arthropoda</taxon>
        <taxon>Hexapoda</taxon>
        <taxon>Insecta</taxon>
        <taxon>Pterygota</taxon>
        <taxon>Neoptera</taxon>
        <taxon>Endopterygota</taxon>
        <taxon>Lepidoptera</taxon>
        <taxon>Glossata</taxon>
        <taxon>Ditrysia</taxon>
        <taxon>Pyraloidea</taxon>
        <taxon>Pyralidae</taxon>
        <taxon>Galleriinae</taxon>
        <taxon>Galleria</taxon>
    </lineage>
</organism>
<evidence type="ECO:0000259" key="7">
    <source>
        <dbReference type="Pfam" id="PF00884"/>
    </source>
</evidence>
<dbReference type="PANTHER" id="PTHR43108:SF8">
    <property type="entry name" value="SD21168P"/>
    <property type="match status" value="1"/>
</dbReference>
<dbReference type="SUPFAM" id="SSF53649">
    <property type="entry name" value="Alkaline phosphatase-like"/>
    <property type="match status" value="1"/>
</dbReference>
<comment type="similarity">
    <text evidence="2">Belongs to the sulfatase family.</text>
</comment>
<dbReference type="Gene3D" id="3.40.720.10">
    <property type="entry name" value="Alkaline Phosphatase, subunit A"/>
    <property type="match status" value="1"/>
</dbReference>
<proteinExistence type="inferred from homology"/>
<feature type="domain" description="Sulfatase N-terminal" evidence="7">
    <location>
        <begin position="20"/>
        <end position="350"/>
    </location>
</feature>
<dbReference type="PROSITE" id="PS00149">
    <property type="entry name" value="SULFATASE_2"/>
    <property type="match status" value="1"/>
</dbReference>
<evidence type="ECO:0000256" key="1">
    <source>
        <dbReference type="ARBA" id="ARBA00001913"/>
    </source>
</evidence>
<dbReference type="InterPro" id="IPR000917">
    <property type="entry name" value="Sulfatase_N"/>
</dbReference>
<comment type="cofactor">
    <cofactor evidence="1">
        <name>Ca(2+)</name>
        <dbReference type="ChEBI" id="CHEBI:29108"/>
    </cofactor>
</comment>
<evidence type="ECO:0000256" key="6">
    <source>
        <dbReference type="SAM" id="SignalP"/>
    </source>
</evidence>
<keyword evidence="5" id="KW-0325">Glycoprotein</keyword>
<dbReference type="Pfam" id="PF00884">
    <property type="entry name" value="Sulfatase"/>
    <property type="match status" value="1"/>
</dbReference>
<dbReference type="Proteomes" id="UP001652740">
    <property type="component" value="Unplaced"/>
</dbReference>
<evidence type="ECO:0000256" key="2">
    <source>
        <dbReference type="ARBA" id="ARBA00008779"/>
    </source>
</evidence>
<keyword evidence="8" id="KW-1185">Reference proteome</keyword>
<reference evidence="9" key="1">
    <citation type="submission" date="2025-08" db="UniProtKB">
        <authorList>
            <consortium name="RefSeq"/>
        </authorList>
    </citation>
    <scope>IDENTIFICATION</scope>
    <source>
        <tissue evidence="9">Whole larvae</tissue>
    </source>
</reference>
<dbReference type="CDD" id="cd16147">
    <property type="entry name" value="G6S"/>
    <property type="match status" value="1"/>
</dbReference>
<keyword evidence="3 6" id="KW-0732">Signal</keyword>
<feature type="chain" id="PRO_5045667707" evidence="6">
    <location>
        <begin position="17"/>
        <end position="503"/>
    </location>
</feature>
<dbReference type="InterPro" id="IPR017850">
    <property type="entry name" value="Alkaline_phosphatase_core_sf"/>
</dbReference>
<dbReference type="PIRSF" id="PIRSF036666">
    <property type="entry name" value="G6S"/>
    <property type="match status" value="1"/>
</dbReference>
<dbReference type="RefSeq" id="XP_052751968.1">
    <property type="nucleotide sequence ID" value="XM_052896008.1"/>
</dbReference>
<evidence type="ECO:0000256" key="4">
    <source>
        <dbReference type="ARBA" id="ARBA00022801"/>
    </source>
</evidence>
<dbReference type="PANTHER" id="PTHR43108">
    <property type="entry name" value="N-ACETYLGLUCOSAMINE-6-SULFATASE FAMILY MEMBER"/>
    <property type="match status" value="1"/>
</dbReference>
<accession>A0ABM3MKT6</accession>
<name>A0ABM3MKT6_GALME</name>
<sequence length="503" mass="57647">MLYYLLLFYLTQTVMCEKQPNFVLVLTDDQDVVLGGMNPMKNVRRFIAEEGVTFTNSFVSSPICCPSRASLLTGLYVHNHLTRNNSVAGGCYGENWRQNEHRVFANALKNAGYNTFYAGKYLNEYGVKHAEGPSRVPPGWSEWHGLVGNSVYYNYTISNDGVPTHSTDLYLTDVIREISINYIENQTKSQPFLMVLAPPAPHQPFTPAPRHKGVFSNVTALRQPNFNVVAEDKHWLLRMPPSPLPESMMSELDKAYRSRWEALLAVDEMVADVVQALEINALMEDTYIIFTSDNGYHIGQFSQVYDKRQPYETDIRVPLLIRGPGIKKNTQNPQPVTNIDLAPTILQLAGLEPKKMDGHPLELLKEEDNMERLMLVEYYGEGRDGTVDPKCPWIYDSDHLAECHPLYDCKCQDSKNNTFACIRHIADRVNMKYCLFADNEVRLYNFAEMYDLSKDPYELENIVNEEFQSIVLWYRNSLVRLLSCKGREECDHVNTKKDSIDTF</sequence>
<feature type="signal peptide" evidence="6">
    <location>
        <begin position="1"/>
        <end position="16"/>
    </location>
</feature>
<evidence type="ECO:0000256" key="3">
    <source>
        <dbReference type="ARBA" id="ARBA00022729"/>
    </source>
</evidence>
<dbReference type="InterPro" id="IPR012251">
    <property type="entry name" value="GlcNAc_6-SO4ase"/>
</dbReference>
<dbReference type="PROSITE" id="PS00523">
    <property type="entry name" value="SULFATASE_1"/>
    <property type="match status" value="1"/>
</dbReference>
<evidence type="ECO:0000256" key="5">
    <source>
        <dbReference type="ARBA" id="ARBA00023180"/>
    </source>
</evidence>
<keyword evidence="4" id="KW-0378">Hydrolase</keyword>
<protein>
    <submittedName>
        <fullName evidence="9">N-acetylglucosamine-6-sulfatase-like isoform X1</fullName>
    </submittedName>
</protein>
<gene>
    <name evidence="9" type="primary">LOC113515196</name>
</gene>